<dbReference type="PROSITE" id="PS50893">
    <property type="entry name" value="ABC_TRANSPORTER_2"/>
    <property type="match status" value="1"/>
</dbReference>
<feature type="domain" description="ABC transporter" evidence="5">
    <location>
        <begin position="5"/>
        <end position="214"/>
    </location>
</feature>
<dbReference type="EMBL" id="CAADAT010000003">
    <property type="protein sequence ID" value="VFD53353.1"/>
    <property type="molecule type" value="Genomic_DNA"/>
</dbReference>
<dbReference type="SMART" id="SM00382">
    <property type="entry name" value="AAA"/>
    <property type="match status" value="1"/>
</dbReference>
<sequence length="214" mass="24513">MKNIVEIKDGAFSYTDCNVFKSVNVNINKNELVGVYGENGSGKSTLFKIITKEVKLQSGEIFTFDSLTTSFLGQNDRVMAEGSPLTLMEFLLMYQHKEKSKLFKNKKNVMMLLRKYNMEHYAKKQLKSLSGGQLQKSMILKSIMNHPDIILFDEPLNALDEVNKISVMDMIMDLHNNGHTILLILHDYEQLKKIADKILICENHTIKCEVLNYA</sequence>
<dbReference type="InterPro" id="IPR027417">
    <property type="entry name" value="P-loop_NTPase"/>
</dbReference>
<keyword evidence="2" id="KW-0813">Transport</keyword>
<evidence type="ECO:0000256" key="1">
    <source>
        <dbReference type="ARBA" id="ARBA00005417"/>
    </source>
</evidence>
<gene>
    <name evidence="6" type="ORF">SAMEA1710456_00817</name>
</gene>
<keyword evidence="4" id="KW-0067">ATP-binding</keyword>
<reference evidence="6 7" key="1">
    <citation type="submission" date="2019-02" db="EMBL/GenBank/DDBJ databases">
        <authorList>
            <consortium name="Pathogen Informatics"/>
        </authorList>
    </citation>
    <scope>NUCLEOTIDE SEQUENCE [LARGE SCALE GENOMIC DNA]</scope>
    <source>
        <strain evidence="6 7">078GUE027</strain>
    </source>
</reference>
<dbReference type="Pfam" id="PF00005">
    <property type="entry name" value="ABC_tran"/>
    <property type="match status" value="1"/>
</dbReference>
<dbReference type="GO" id="GO:0016887">
    <property type="term" value="F:ATP hydrolysis activity"/>
    <property type="evidence" value="ECO:0007669"/>
    <property type="project" value="InterPro"/>
</dbReference>
<dbReference type="PANTHER" id="PTHR42734:SF17">
    <property type="entry name" value="METAL TRANSPORT SYSTEM ATP-BINDING PROTEIN TM_0124-RELATED"/>
    <property type="match status" value="1"/>
</dbReference>
<comment type="similarity">
    <text evidence="1">Belongs to the ABC transporter superfamily.</text>
</comment>
<evidence type="ECO:0000259" key="5">
    <source>
        <dbReference type="PROSITE" id="PS50893"/>
    </source>
</evidence>
<evidence type="ECO:0000313" key="6">
    <source>
        <dbReference type="EMBL" id="VFD53353.1"/>
    </source>
</evidence>
<protein>
    <submittedName>
        <fullName evidence="6">Sulfate-transporting ATPase</fullName>
        <ecNumber evidence="6">3.6.3.25</ecNumber>
    </submittedName>
</protein>
<dbReference type="InterPro" id="IPR050153">
    <property type="entry name" value="Metal_Ion_Import_ABC"/>
</dbReference>
<dbReference type="GO" id="GO:0005524">
    <property type="term" value="F:ATP binding"/>
    <property type="evidence" value="ECO:0007669"/>
    <property type="project" value="UniProtKB-KW"/>
</dbReference>
<proteinExistence type="inferred from homology"/>
<accession>A0AAX3GXF1</accession>
<evidence type="ECO:0000256" key="4">
    <source>
        <dbReference type="ARBA" id="ARBA00022840"/>
    </source>
</evidence>
<dbReference type="Gene3D" id="3.40.50.300">
    <property type="entry name" value="P-loop containing nucleotide triphosphate hydrolases"/>
    <property type="match status" value="1"/>
</dbReference>
<evidence type="ECO:0000256" key="3">
    <source>
        <dbReference type="ARBA" id="ARBA00022741"/>
    </source>
</evidence>
<dbReference type="Proteomes" id="UP000346772">
    <property type="component" value="Unassembled WGS sequence"/>
</dbReference>
<evidence type="ECO:0000256" key="2">
    <source>
        <dbReference type="ARBA" id="ARBA00022448"/>
    </source>
</evidence>
<dbReference type="EC" id="3.6.3.25" evidence="6"/>
<dbReference type="PANTHER" id="PTHR42734">
    <property type="entry name" value="METAL TRANSPORT SYSTEM ATP-BINDING PROTEIN TM_0124-RELATED"/>
    <property type="match status" value="1"/>
</dbReference>
<dbReference type="SUPFAM" id="SSF52540">
    <property type="entry name" value="P-loop containing nucleoside triphosphate hydrolases"/>
    <property type="match status" value="1"/>
</dbReference>
<name>A0AAX3GXF1_CLODI</name>
<dbReference type="InterPro" id="IPR003439">
    <property type="entry name" value="ABC_transporter-like_ATP-bd"/>
</dbReference>
<evidence type="ECO:0000313" key="7">
    <source>
        <dbReference type="Proteomes" id="UP000346772"/>
    </source>
</evidence>
<organism evidence="6 7">
    <name type="scientific">Clostridioides difficile</name>
    <name type="common">Peptoclostridium difficile</name>
    <dbReference type="NCBI Taxonomy" id="1496"/>
    <lineage>
        <taxon>Bacteria</taxon>
        <taxon>Bacillati</taxon>
        <taxon>Bacillota</taxon>
        <taxon>Clostridia</taxon>
        <taxon>Peptostreptococcales</taxon>
        <taxon>Peptostreptococcaceae</taxon>
        <taxon>Clostridioides</taxon>
    </lineage>
</organism>
<keyword evidence="3" id="KW-0547">Nucleotide-binding</keyword>
<dbReference type="AlphaFoldDB" id="A0AAX3GXF1"/>
<dbReference type="InterPro" id="IPR003593">
    <property type="entry name" value="AAA+_ATPase"/>
</dbReference>
<comment type="caution">
    <text evidence="6">The sequence shown here is derived from an EMBL/GenBank/DDBJ whole genome shotgun (WGS) entry which is preliminary data.</text>
</comment>
<keyword evidence="6" id="KW-0378">Hydrolase</keyword>
<dbReference type="RefSeq" id="WP_003419982.1">
    <property type="nucleotide sequence ID" value="NZ_BEHB01000002.1"/>
</dbReference>